<evidence type="ECO:0000313" key="2">
    <source>
        <dbReference type="Proteomes" id="UP000828048"/>
    </source>
</evidence>
<comment type="caution">
    <text evidence="1">The sequence shown here is derived from an EMBL/GenBank/DDBJ whole genome shotgun (WGS) entry which is preliminary data.</text>
</comment>
<evidence type="ECO:0000313" key="1">
    <source>
        <dbReference type="EMBL" id="KAH7842010.1"/>
    </source>
</evidence>
<gene>
    <name evidence="1" type="ORF">Vadar_000456</name>
</gene>
<accession>A0ACB7XMX3</accession>
<dbReference type="Proteomes" id="UP000828048">
    <property type="component" value="Chromosome 1"/>
</dbReference>
<name>A0ACB7XMX3_9ERIC</name>
<organism evidence="1 2">
    <name type="scientific">Vaccinium darrowii</name>
    <dbReference type="NCBI Taxonomy" id="229202"/>
    <lineage>
        <taxon>Eukaryota</taxon>
        <taxon>Viridiplantae</taxon>
        <taxon>Streptophyta</taxon>
        <taxon>Embryophyta</taxon>
        <taxon>Tracheophyta</taxon>
        <taxon>Spermatophyta</taxon>
        <taxon>Magnoliopsida</taxon>
        <taxon>eudicotyledons</taxon>
        <taxon>Gunneridae</taxon>
        <taxon>Pentapetalae</taxon>
        <taxon>asterids</taxon>
        <taxon>Ericales</taxon>
        <taxon>Ericaceae</taxon>
        <taxon>Vaccinioideae</taxon>
        <taxon>Vaccinieae</taxon>
        <taxon>Vaccinium</taxon>
    </lineage>
</organism>
<reference evidence="1 2" key="1">
    <citation type="journal article" date="2021" name="Hortic Res">
        <title>High-quality reference genome and annotation aids understanding of berry development for evergreen blueberry (Vaccinium darrowii).</title>
        <authorList>
            <person name="Yu J."/>
            <person name="Hulse-Kemp A.M."/>
            <person name="Babiker E."/>
            <person name="Staton M."/>
        </authorList>
    </citation>
    <scope>NUCLEOTIDE SEQUENCE [LARGE SCALE GENOMIC DNA]</scope>
    <source>
        <strain evidence="2">cv. NJ 8807/NJ 8810</strain>
        <tissue evidence="1">Young leaf</tissue>
    </source>
</reference>
<proteinExistence type="predicted"/>
<keyword evidence="2" id="KW-1185">Reference proteome</keyword>
<dbReference type="EMBL" id="CM037151">
    <property type="protein sequence ID" value="KAH7842010.1"/>
    <property type="molecule type" value="Genomic_DNA"/>
</dbReference>
<sequence>MKKWSGAMFVLALGTILVLCYSFIGKQPRKQSAFDFFNNHPPDNSPVISRSDKVNSSHTEVKKIRSEVKKKPHLLDVEGLDDLYTWKNISKDDSKSLLVWAQMRDLLSRSDALPETAQGIKEAAFAWKELLSVVAKEKASKFFETRNRSNNMGRRDCPYSVSVFNSTISSNGNVLHIPCGLVEDSSITVIGIPDGHGVRFQIDLMGSQFPEEGIPPVILHYNVCMPGDNLTEEPLIVQNTWSNELGWGKEERCPDYGSSTAQKVDGLVKCNEQVIRRPGGGNSNASHPDSDKLTNVSSGSAHASANFPFVDGNPFTATLWAGLEGFHMTVNGRHETSFAYRKNLEPWLVGGVKVAGGLDLISALAKGLPVSEDFDLVIDIERLKVPPLSAKRLVMLIGIFSTTNNFERRMALRRSWMQYEAIRSGNVAVRFFIGLHKNKEVNFHLWKEAQAYGDIQLMPFVDYYSLLTLKTVAICILGTEILPAKYIMKTDDDAFVRIDEVLSSLKGKVSNGLLYGLISFESSPHRDKDNKWYISTEEWPPASYPPWAHGPGYVVSKDIARFIVQGHRKRDLQLFKLEDVAVGIWIEEFKKHGHKVQYISDERFHNAGCESNYILAHYQNPRKVLCLWEKLQIDHKPECCEDNSDV</sequence>
<protein>
    <submittedName>
        <fullName evidence="1">Uncharacterized protein</fullName>
    </submittedName>
</protein>